<dbReference type="SUPFAM" id="SSF57756">
    <property type="entry name" value="Retrovirus zinc finger-like domains"/>
    <property type="match status" value="1"/>
</dbReference>
<dbReference type="KEGG" id="caua:113040486"/>
<dbReference type="PANTHER" id="PTHR23095">
    <property type="entry name" value="PARANEOPLASTIC ANTIGEN"/>
    <property type="match status" value="1"/>
</dbReference>
<keyword evidence="11" id="KW-0862">Zinc</keyword>
<reference evidence="15" key="1">
    <citation type="submission" date="2025-08" db="UniProtKB">
        <authorList>
            <consortium name="RefSeq"/>
        </authorList>
    </citation>
    <scope>IDENTIFICATION</scope>
    <source>
        <strain evidence="15">Wakin</strain>
        <tissue evidence="15">Muscle</tissue>
    </source>
</reference>
<protein>
    <submittedName>
        <fullName evidence="15">Taste receptor type 1 member 1-like</fullName>
    </submittedName>
</protein>
<sequence length="865" mass="96785">MFSRHISSKSGYRMLQVMRFAVEEINNSPTLLPNVSLGYEIFDYCSNTKNVNSALRIISKNGSIKPKEKLNNYQPKVIALTGPYGSTRTMNIAPLFTMDLIPMVNFGATSYALSNKLNYPSFVRTVPSNKDMIEMIIHIIQWFGWNWVAFLGSQDDYSSDGLKLFNEYISNTGICLAYQERLSLNANYSLTLKKIDRLNINVIVIFAVPQYASKFIKAAIANNIQDKVWIASHTWALNQQLPREPGIEKIGTIIGITERLLSLPGFNEFVYKARGTTDVGHNDAEAEVKSKTCNQVCHYCSLLTAEEIINENPSLSFGIYASIYTIAHALHKVLQCDINECQKKTMAKPYMLLGEIKKLDFILNGRQVKYDDNYDTSISYKVVLWRTGVNPQFEMVGTYDKHPEIVLTIDNSLLPWHNNGSVPFSNCSVECKVGHSRQTEGFHSCCFTCKKCTPNTYVDFSLEASADLEPDVIPPEIGIENEAGPWSVNLVGSLVASGPASEGDTFQLKLQALLQQEGKSMDEVRALIVEKQSPKSDISVDLVDAIGKLVDRCNQVSSDGPAYRKLRLFSGLKPVPPGEEEYEIWMEQAAQMISEWQCTEAAKKQRIVESLRGPAADIVRFLKVSNPSANANEYLAALETAYGTTESGPDLMARFRHTYQENGEKLSAFLYRLDKLLHRALLKGGIDAGGINRARMEQLIKGALTNDMVALRIRMTHTLQSPPSFSQLMKEIREEEHWVAARENVKASVATVVSPQAYAPSELQNLKKEVKELSTQVSQLLKVATVPCGSDPAPQKTSIKNSETVHRDNSQNAKPIQQPVPVIFCYKCGEDGHKKWECKAPEDLRKVNQKLMKMQRLQGNWAGAQ</sequence>
<keyword evidence="8" id="KW-0675">Receptor</keyword>
<organism evidence="14 15">
    <name type="scientific">Carassius auratus</name>
    <name type="common">Goldfish</name>
    <dbReference type="NCBI Taxonomy" id="7957"/>
    <lineage>
        <taxon>Eukaryota</taxon>
        <taxon>Metazoa</taxon>
        <taxon>Chordata</taxon>
        <taxon>Craniata</taxon>
        <taxon>Vertebrata</taxon>
        <taxon>Euteleostomi</taxon>
        <taxon>Actinopterygii</taxon>
        <taxon>Neopterygii</taxon>
        <taxon>Teleostei</taxon>
        <taxon>Ostariophysi</taxon>
        <taxon>Cypriniformes</taxon>
        <taxon>Cyprinidae</taxon>
        <taxon>Cyprininae</taxon>
        <taxon>Carassius</taxon>
    </lineage>
</organism>
<gene>
    <name evidence="15" type="primary">LOC113040486</name>
</gene>
<evidence type="ECO:0000256" key="8">
    <source>
        <dbReference type="ARBA" id="ARBA00023170"/>
    </source>
</evidence>
<dbReference type="PANTHER" id="PTHR23095:SF17">
    <property type="entry name" value="PARANEOPLASTIC ANTIGEN MA1"/>
    <property type="match status" value="1"/>
</dbReference>
<dbReference type="GO" id="GO:0003676">
    <property type="term" value="F:nucleic acid binding"/>
    <property type="evidence" value="ECO:0007669"/>
    <property type="project" value="InterPro"/>
</dbReference>
<dbReference type="Pfam" id="PF01094">
    <property type="entry name" value="ANF_receptor"/>
    <property type="match status" value="1"/>
</dbReference>
<evidence type="ECO:0000313" key="14">
    <source>
        <dbReference type="Proteomes" id="UP000515129"/>
    </source>
</evidence>
<dbReference type="Proteomes" id="UP000515129">
    <property type="component" value="Chromosome 22"/>
</dbReference>
<keyword evidence="4" id="KW-0732">Signal</keyword>
<evidence type="ECO:0000256" key="9">
    <source>
        <dbReference type="ARBA" id="ARBA00023180"/>
    </source>
</evidence>
<evidence type="ECO:0000256" key="6">
    <source>
        <dbReference type="ARBA" id="ARBA00023040"/>
    </source>
</evidence>
<evidence type="ECO:0000256" key="12">
    <source>
        <dbReference type="SAM" id="MobiDB-lite"/>
    </source>
</evidence>
<keyword evidence="5" id="KW-1133">Transmembrane helix</keyword>
<evidence type="ECO:0000256" key="5">
    <source>
        <dbReference type="ARBA" id="ARBA00022989"/>
    </source>
</evidence>
<dbReference type="PROSITE" id="PS50158">
    <property type="entry name" value="ZF_CCHC"/>
    <property type="match status" value="1"/>
</dbReference>
<dbReference type="InterPro" id="IPR000337">
    <property type="entry name" value="GPCR_3"/>
</dbReference>
<keyword evidence="11" id="KW-0863">Zinc-finger</keyword>
<dbReference type="PRINTS" id="PR00248">
    <property type="entry name" value="GPCRMGR"/>
</dbReference>
<keyword evidence="2" id="KW-1003">Cell membrane</keyword>
<dbReference type="Gene3D" id="2.10.50.30">
    <property type="entry name" value="GPCR, family 3, nine cysteines domain"/>
    <property type="match status" value="1"/>
</dbReference>
<feature type="region of interest" description="Disordered" evidence="12">
    <location>
        <begin position="789"/>
        <end position="813"/>
    </location>
</feature>
<dbReference type="GeneID" id="113040486"/>
<dbReference type="Gene3D" id="3.40.50.2300">
    <property type="match status" value="2"/>
</dbReference>
<dbReference type="InterPro" id="IPR048270">
    <property type="entry name" value="PNMA_C"/>
</dbReference>
<dbReference type="OrthoDB" id="115435at2759"/>
<evidence type="ECO:0000256" key="10">
    <source>
        <dbReference type="ARBA" id="ARBA00023224"/>
    </source>
</evidence>
<dbReference type="InterPro" id="IPR001878">
    <property type="entry name" value="Znf_CCHC"/>
</dbReference>
<feature type="domain" description="CCHC-type" evidence="13">
    <location>
        <begin position="825"/>
        <end position="839"/>
    </location>
</feature>
<dbReference type="InterPro" id="IPR036875">
    <property type="entry name" value="Znf_CCHC_sf"/>
</dbReference>
<proteinExistence type="predicted"/>
<evidence type="ECO:0000256" key="4">
    <source>
        <dbReference type="ARBA" id="ARBA00022729"/>
    </source>
</evidence>
<keyword evidence="10" id="KW-0807">Transducer</keyword>
<evidence type="ECO:0000256" key="2">
    <source>
        <dbReference type="ARBA" id="ARBA00022475"/>
    </source>
</evidence>
<dbReference type="RefSeq" id="XP_026054598.1">
    <property type="nucleotide sequence ID" value="XM_026198813.1"/>
</dbReference>
<evidence type="ECO:0000256" key="11">
    <source>
        <dbReference type="PROSITE-ProRule" id="PRU00047"/>
    </source>
</evidence>
<dbReference type="GO" id="GO:0005886">
    <property type="term" value="C:plasma membrane"/>
    <property type="evidence" value="ECO:0007669"/>
    <property type="project" value="UniProtKB-SubCell"/>
</dbReference>
<evidence type="ECO:0000259" key="13">
    <source>
        <dbReference type="PROSITE" id="PS50158"/>
    </source>
</evidence>
<keyword evidence="14" id="KW-1185">Reference proteome</keyword>
<dbReference type="AlphaFoldDB" id="A0A6P6J567"/>
<keyword evidence="11" id="KW-0479">Metal-binding</keyword>
<keyword evidence="3" id="KW-0812">Transmembrane</keyword>
<dbReference type="SUPFAM" id="SSF53822">
    <property type="entry name" value="Periplasmic binding protein-like I"/>
    <property type="match status" value="1"/>
</dbReference>
<evidence type="ECO:0000256" key="1">
    <source>
        <dbReference type="ARBA" id="ARBA00004651"/>
    </source>
</evidence>
<comment type="subcellular location">
    <subcellularLocation>
        <location evidence="1">Cell membrane</location>
        <topology evidence="1">Multi-pass membrane protein</topology>
    </subcellularLocation>
</comment>
<keyword evidence="9" id="KW-0325">Glycoprotein</keyword>
<accession>A0A6P6J567</accession>
<name>A0A6P6J567_CARAU</name>
<dbReference type="InterPro" id="IPR026523">
    <property type="entry name" value="PNMA"/>
</dbReference>
<dbReference type="InterPro" id="IPR038550">
    <property type="entry name" value="GPCR_3_9-Cys_sf"/>
</dbReference>
<dbReference type="InterPro" id="IPR028082">
    <property type="entry name" value="Peripla_BP_I"/>
</dbReference>
<dbReference type="FunFam" id="3.40.50.2300:FF:000016">
    <property type="entry name" value="Taste 1 receptor member 2"/>
    <property type="match status" value="1"/>
</dbReference>
<evidence type="ECO:0000256" key="3">
    <source>
        <dbReference type="ARBA" id="ARBA00022692"/>
    </source>
</evidence>
<keyword evidence="6" id="KW-0297">G-protein coupled receptor</keyword>
<dbReference type="GO" id="GO:0004930">
    <property type="term" value="F:G protein-coupled receptor activity"/>
    <property type="evidence" value="ECO:0007669"/>
    <property type="project" value="UniProtKB-KW"/>
</dbReference>
<keyword evidence="7" id="KW-0472">Membrane</keyword>
<evidence type="ECO:0000313" key="15">
    <source>
        <dbReference type="RefSeq" id="XP_026054598.1"/>
    </source>
</evidence>
<dbReference type="GO" id="GO:0008270">
    <property type="term" value="F:zinc ion binding"/>
    <property type="evidence" value="ECO:0007669"/>
    <property type="project" value="UniProtKB-KW"/>
</dbReference>
<evidence type="ECO:0000256" key="7">
    <source>
        <dbReference type="ARBA" id="ARBA00023136"/>
    </source>
</evidence>
<dbReference type="Pfam" id="PF14893">
    <property type="entry name" value="PNMA"/>
    <property type="match status" value="1"/>
</dbReference>
<dbReference type="InterPro" id="IPR001828">
    <property type="entry name" value="ANF_lig-bd_rcpt"/>
</dbReference>